<evidence type="ECO:0000256" key="1">
    <source>
        <dbReference type="SAM" id="MobiDB-lite"/>
    </source>
</evidence>
<feature type="non-terminal residue" evidence="2">
    <location>
        <position position="1"/>
    </location>
</feature>
<feature type="compositionally biased region" description="Basic residues" evidence="1">
    <location>
        <begin position="24"/>
        <end position="42"/>
    </location>
</feature>
<dbReference type="AlphaFoldDB" id="A0A6J4TUD9"/>
<evidence type="ECO:0000313" key="2">
    <source>
        <dbReference type="EMBL" id="CAA9531202.1"/>
    </source>
</evidence>
<feature type="region of interest" description="Disordered" evidence="1">
    <location>
        <begin position="70"/>
        <end position="99"/>
    </location>
</feature>
<name>A0A6J4TUD9_9ACTN</name>
<sequence>AHLLPRHPHLRRPPPPRDPSRDRRLPRRRPPGPAGHRRRGLARRQPPGGFLPRGVREGGLRPERLCRAGRGASLRAARRDSGARHIFTAQTRKDAYGPAPLRARLGLPRRRGRSHARERRPPAPLARLLIPLREPALLPRTRPLRPPLHPHRTRGGPRRRLRGDRGYRRHAPPL</sequence>
<gene>
    <name evidence="2" type="ORF">AVDCRST_MAG05-4448</name>
</gene>
<feature type="non-terminal residue" evidence="2">
    <location>
        <position position="174"/>
    </location>
</feature>
<organism evidence="2">
    <name type="scientific">uncultured Rubrobacteraceae bacterium</name>
    <dbReference type="NCBI Taxonomy" id="349277"/>
    <lineage>
        <taxon>Bacteria</taxon>
        <taxon>Bacillati</taxon>
        <taxon>Actinomycetota</taxon>
        <taxon>Rubrobacteria</taxon>
        <taxon>Rubrobacterales</taxon>
        <taxon>Rubrobacteraceae</taxon>
        <taxon>environmental samples</taxon>
    </lineage>
</organism>
<feature type="compositionally biased region" description="Basic residues" evidence="1">
    <location>
        <begin position="148"/>
        <end position="174"/>
    </location>
</feature>
<dbReference type="EMBL" id="CADCVM010000479">
    <property type="protein sequence ID" value="CAA9531202.1"/>
    <property type="molecule type" value="Genomic_DNA"/>
</dbReference>
<feature type="region of interest" description="Disordered" evidence="1">
    <location>
        <begin position="137"/>
        <end position="174"/>
    </location>
</feature>
<feature type="region of interest" description="Disordered" evidence="1">
    <location>
        <begin position="1"/>
        <end position="57"/>
    </location>
</feature>
<accession>A0A6J4TUD9</accession>
<reference evidence="2" key="1">
    <citation type="submission" date="2020-02" db="EMBL/GenBank/DDBJ databases">
        <authorList>
            <person name="Meier V. D."/>
        </authorList>
    </citation>
    <scope>NUCLEOTIDE SEQUENCE</scope>
    <source>
        <strain evidence="2">AVDCRST_MAG05</strain>
    </source>
</reference>
<protein>
    <submittedName>
        <fullName evidence="2">Uncharacterized protein</fullName>
    </submittedName>
</protein>
<proteinExistence type="predicted"/>
<feature type="compositionally biased region" description="Basic residues" evidence="1">
    <location>
        <begin position="1"/>
        <end position="14"/>
    </location>
</feature>